<evidence type="ECO:0000313" key="7">
    <source>
        <dbReference type="EMBL" id="WVX80800.1"/>
    </source>
</evidence>
<feature type="transmembrane region" description="Helical" evidence="6">
    <location>
        <begin position="330"/>
        <end position="349"/>
    </location>
</feature>
<protein>
    <submittedName>
        <fullName evidence="7">Spore germination protein</fullName>
    </submittedName>
</protein>
<evidence type="ECO:0000256" key="2">
    <source>
        <dbReference type="ARBA" id="ARBA00005278"/>
    </source>
</evidence>
<evidence type="ECO:0000313" key="8">
    <source>
        <dbReference type="Proteomes" id="UP001357223"/>
    </source>
</evidence>
<dbReference type="PIRSF" id="PIRSF005690">
    <property type="entry name" value="GerBA"/>
    <property type="match status" value="1"/>
</dbReference>
<name>A0ABZ2CE83_9BACI</name>
<feature type="transmembrane region" description="Helical" evidence="6">
    <location>
        <begin position="419"/>
        <end position="437"/>
    </location>
</feature>
<feature type="transmembrane region" description="Helical" evidence="6">
    <location>
        <begin position="288"/>
        <end position="309"/>
    </location>
</feature>
<reference evidence="7 8" key="1">
    <citation type="submission" date="2023-10" db="EMBL/GenBank/DDBJ databases">
        <title>Niallia locisalis sp.nov. isolated from a salt pond sample.</title>
        <authorList>
            <person name="Li X.-J."/>
            <person name="Dong L."/>
        </authorList>
    </citation>
    <scope>NUCLEOTIDE SEQUENCE [LARGE SCALE GENOMIC DNA]</scope>
    <source>
        <strain evidence="7 8">DSM 29761</strain>
    </source>
</reference>
<dbReference type="PANTHER" id="PTHR22550:SF5">
    <property type="entry name" value="LEUCINE ZIPPER PROTEIN 4"/>
    <property type="match status" value="1"/>
</dbReference>
<keyword evidence="8" id="KW-1185">Reference proteome</keyword>
<comment type="similarity">
    <text evidence="2 4">Belongs to the GerABKA family.</text>
</comment>
<proteinExistence type="inferred from homology"/>
<feature type="transmembrane region" description="Helical" evidence="6">
    <location>
        <begin position="449"/>
        <end position="475"/>
    </location>
</feature>
<feature type="transmembrane region" description="Helical" evidence="6">
    <location>
        <begin position="394"/>
        <end position="413"/>
    </location>
</feature>
<accession>A0ABZ2CE83</accession>
<keyword evidence="6" id="KW-1133">Transmembrane helix</keyword>
<feature type="compositionally biased region" description="Basic and acidic residues" evidence="5">
    <location>
        <begin position="523"/>
        <end position="553"/>
    </location>
</feature>
<dbReference type="Pfam" id="PF03323">
    <property type="entry name" value="GerA"/>
    <property type="match status" value="1"/>
</dbReference>
<evidence type="ECO:0000256" key="3">
    <source>
        <dbReference type="ARBA" id="ARBA00023136"/>
    </source>
</evidence>
<dbReference type="EMBL" id="CP137640">
    <property type="protein sequence ID" value="WVX80800.1"/>
    <property type="molecule type" value="Genomic_DNA"/>
</dbReference>
<dbReference type="InterPro" id="IPR050768">
    <property type="entry name" value="UPF0353/GerABKA_families"/>
</dbReference>
<feature type="region of interest" description="Disordered" evidence="5">
    <location>
        <begin position="1"/>
        <end position="35"/>
    </location>
</feature>
<feature type="region of interest" description="Disordered" evidence="5">
    <location>
        <begin position="521"/>
        <end position="553"/>
    </location>
</feature>
<evidence type="ECO:0000256" key="5">
    <source>
        <dbReference type="SAM" id="MobiDB-lite"/>
    </source>
</evidence>
<keyword evidence="3 4" id="KW-0472">Membrane</keyword>
<feature type="compositionally biased region" description="Basic residues" evidence="5">
    <location>
        <begin position="1"/>
        <end position="13"/>
    </location>
</feature>
<evidence type="ECO:0000256" key="4">
    <source>
        <dbReference type="PIRNR" id="PIRNR005690"/>
    </source>
</evidence>
<evidence type="ECO:0000256" key="6">
    <source>
        <dbReference type="SAM" id="Phobius"/>
    </source>
</evidence>
<feature type="transmembrane region" description="Helical" evidence="6">
    <location>
        <begin position="369"/>
        <end position="387"/>
    </location>
</feature>
<keyword evidence="6" id="KW-0812">Transmembrane</keyword>
<feature type="compositionally biased region" description="Polar residues" evidence="5">
    <location>
        <begin position="25"/>
        <end position="35"/>
    </location>
</feature>
<feature type="region of interest" description="Disordered" evidence="5">
    <location>
        <begin position="161"/>
        <end position="183"/>
    </location>
</feature>
<dbReference type="RefSeq" id="WP_338449731.1">
    <property type="nucleotide sequence ID" value="NZ_CP137640.1"/>
</dbReference>
<comment type="subcellular location">
    <subcellularLocation>
        <location evidence="4">Cell membrane</location>
    </subcellularLocation>
    <subcellularLocation>
        <location evidence="1">Membrane</location>
        <topology evidence="1">Multi-pass membrane protein</topology>
    </subcellularLocation>
</comment>
<organism evidence="7 8">
    <name type="scientific">Niallia oryzisoli</name>
    <dbReference type="NCBI Taxonomy" id="1737571"/>
    <lineage>
        <taxon>Bacteria</taxon>
        <taxon>Bacillati</taxon>
        <taxon>Bacillota</taxon>
        <taxon>Bacilli</taxon>
        <taxon>Bacillales</taxon>
        <taxon>Bacillaceae</taxon>
        <taxon>Niallia</taxon>
    </lineage>
</organism>
<gene>
    <name evidence="7" type="ORF">R4Z09_26875</name>
</gene>
<dbReference type="InterPro" id="IPR004995">
    <property type="entry name" value="Spore_Ger"/>
</dbReference>
<sequence length="553" mass="61437">MPPFFKRQKQKRQKNNEGLSRENQPDSSSKSQVSNRLPKFLTESLSHNLDVIKQKTGNSPDIIIRILKVGRDPGIRMAIVYVEGIVNGQSIHDFILESIMENSTLREKMGAKETLNVLAEDVVALGTVKEISLWDDLFSSLMSGESVILLDGIDRGLIADTKGGEQRSVEEPSSQVTVRGPRDGFTESLRTNTSLVRRRIQNPDLWMESMKIGKVTKTDVAIMYIKGIANEEIVEEVRNRLSRINIDSVLESGYIEQMIEDQTFTSFPTLYHTERPDSVTGNLLEGRVAIFVNGTPFVLIAPAVFIQFFQSVEDYYARFDIATALRFLRILIFFISLVGPSIYIAATTFHQEMIPTNLLFAVAAQREAVPFPAFVEAVIMEIAFEILREAGIRMPRAVGSAISIVGALVIGQAAVEAGIVSPAMVIVVAITAIANFATPSFSIAISARLIRFLFMLIAAVFGFYGVILGMIMLVVHLCGLRSFGVPYMSPLAPFIPGNNDDTVIRAPWWAFTHRPKMISKGNMVREGKDQKPKPPESRLMDNDQTQKDDNDGM</sequence>
<dbReference type="Proteomes" id="UP001357223">
    <property type="component" value="Chromosome"/>
</dbReference>
<dbReference type="PANTHER" id="PTHR22550">
    <property type="entry name" value="SPORE GERMINATION PROTEIN"/>
    <property type="match status" value="1"/>
</dbReference>
<evidence type="ECO:0000256" key="1">
    <source>
        <dbReference type="ARBA" id="ARBA00004141"/>
    </source>
</evidence>